<evidence type="ECO:0000313" key="2">
    <source>
        <dbReference type="Proteomes" id="UP001157003"/>
    </source>
</evidence>
<sequence>MFQNSSLERKNCKLIYAQKQAYRSRVFFSHCIDYIVKHEIIIMATITDLIDYVILLRQEIAKRDEIIAELRRNIKTKNTK</sequence>
<dbReference type="Proteomes" id="UP001157003">
    <property type="component" value="Segment"/>
</dbReference>
<name>A0A976YF41_9CAUD</name>
<keyword evidence="2" id="KW-1185">Reference proteome</keyword>
<accession>A0A976YF41</accession>
<reference evidence="1 2" key="1">
    <citation type="submission" date="2022-05" db="EMBL/GenBank/DDBJ databases">
        <title>Diverse viruses of marine archaea discovered using metagenomics.</title>
        <authorList>
            <person name="Zhou Y."/>
        </authorList>
    </citation>
    <scope>NUCLEOTIDE SEQUENCE [LARGE SCALE GENOMIC DNA]</scope>
    <source>
        <strain evidence="1">YSH_174770</strain>
    </source>
</reference>
<proteinExistence type="predicted"/>
<organism evidence="1 2">
    <name type="scientific">Nitrososphaeria virus YSH_174770</name>
    <dbReference type="NCBI Taxonomy" id="3071322"/>
    <lineage>
        <taxon>Viruses</taxon>
        <taxon>Duplodnaviria</taxon>
        <taxon>Heunggongvirae</taxon>
        <taxon>Uroviricota</taxon>
        <taxon>Caudoviricetes</taxon>
        <taxon>Juravirales</taxon>
        <taxon>Yangangviridae</taxon>
        <taxon>Senitvirus</taxon>
        <taxon>Senitvirus yangshanense</taxon>
    </lineage>
</organism>
<evidence type="ECO:0000313" key="1">
    <source>
        <dbReference type="EMBL" id="UVF62396.1"/>
    </source>
</evidence>
<protein>
    <submittedName>
        <fullName evidence="1">Uncharacterized protein</fullName>
    </submittedName>
</protein>
<dbReference type="EMBL" id="ON649700">
    <property type="protein sequence ID" value="UVF62396.1"/>
    <property type="molecule type" value="Genomic_DNA"/>
</dbReference>